<dbReference type="AlphaFoldDB" id="A0A1L8RBP0"/>
<dbReference type="PANTHER" id="PTHR43358">
    <property type="entry name" value="ALPHA/BETA-HYDROLASE"/>
    <property type="match status" value="1"/>
</dbReference>
<dbReference type="STRING" id="214095.RU97_GL000658"/>
<dbReference type="InterPro" id="IPR029058">
    <property type="entry name" value="AB_hydrolase_fold"/>
</dbReference>
<dbReference type="Gene3D" id="3.40.50.1820">
    <property type="entry name" value="alpha/beta hydrolase"/>
    <property type="match status" value="1"/>
</dbReference>
<dbReference type="PANTHER" id="PTHR43358:SF4">
    <property type="entry name" value="ALPHA_BETA HYDROLASE FOLD-1 DOMAIN-CONTAINING PROTEIN"/>
    <property type="match status" value="1"/>
</dbReference>
<sequence length="328" mass="36968">MEVGGLVKWLIIFILVILLIIASIAIYAANFFLNAALFKENSWYDEAGHKMMNPDNFNKETSQYDLTEAEQNRVGALFWEADFAEDCWLETNSGELYGRLLIPHPGSKKWVICVHGYRSYGKRDMAFVASKFAEQGYNILVPDLRAHGKSSGNIIGMGWLDRLDLLQWLQRVIELEPQAEIILFGGSMGASTVMMTGGEKLPSNVKGLIADCGYSAVDREFAAMLRSAFHLPAFPILTIANRWAKAKVDYSLKEASAIKQLKKNQLPILFIHGTGDKFVPHQMLYENMEATAGVKESLIVENAPHLSSFIYEPEHYFGTVFEFIHHYC</sequence>
<gene>
    <name evidence="3" type="ORF">RU97_GL000658</name>
</gene>
<accession>A0A1L8RBP0</accession>
<dbReference type="Pfam" id="PF12146">
    <property type="entry name" value="Hydrolase_4"/>
    <property type="match status" value="1"/>
</dbReference>
<proteinExistence type="predicted"/>
<dbReference type="InterPro" id="IPR052920">
    <property type="entry name" value="DNA-binding_regulatory"/>
</dbReference>
<dbReference type="EMBL" id="JXKH01000014">
    <property type="protein sequence ID" value="OJG17200.1"/>
    <property type="molecule type" value="Genomic_DNA"/>
</dbReference>
<feature type="domain" description="Serine aminopeptidase S33" evidence="2">
    <location>
        <begin position="108"/>
        <end position="220"/>
    </location>
</feature>
<organism evidence="3 4">
    <name type="scientific">Enterococcus canis</name>
    <dbReference type="NCBI Taxonomy" id="214095"/>
    <lineage>
        <taxon>Bacteria</taxon>
        <taxon>Bacillati</taxon>
        <taxon>Bacillota</taxon>
        <taxon>Bacilli</taxon>
        <taxon>Lactobacillales</taxon>
        <taxon>Enterococcaceae</taxon>
        <taxon>Enterococcus</taxon>
    </lineage>
</organism>
<keyword evidence="1" id="KW-1133">Transmembrane helix</keyword>
<keyword evidence="4" id="KW-1185">Reference proteome</keyword>
<dbReference type="SUPFAM" id="SSF53474">
    <property type="entry name" value="alpha/beta-Hydrolases"/>
    <property type="match status" value="1"/>
</dbReference>
<evidence type="ECO:0000313" key="4">
    <source>
        <dbReference type="Proteomes" id="UP000181884"/>
    </source>
</evidence>
<evidence type="ECO:0000256" key="1">
    <source>
        <dbReference type="SAM" id="Phobius"/>
    </source>
</evidence>
<keyword evidence="1" id="KW-0812">Transmembrane</keyword>
<feature type="transmembrane region" description="Helical" evidence="1">
    <location>
        <begin position="6"/>
        <end position="33"/>
    </location>
</feature>
<evidence type="ECO:0000259" key="2">
    <source>
        <dbReference type="Pfam" id="PF12146"/>
    </source>
</evidence>
<evidence type="ECO:0000313" key="3">
    <source>
        <dbReference type="EMBL" id="OJG17200.1"/>
    </source>
</evidence>
<protein>
    <recommendedName>
        <fullName evidence="2">Serine aminopeptidase S33 domain-containing protein</fullName>
    </recommendedName>
</protein>
<dbReference type="InterPro" id="IPR022742">
    <property type="entry name" value="Hydrolase_4"/>
</dbReference>
<keyword evidence="1" id="KW-0472">Membrane</keyword>
<comment type="caution">
    <text evidence="3">The sequence shown here is derived from an EMBL/GenBank/DDBJ whole genome shotgun (WGS) entry which is preliminary data.</text>
</comment>
<dbReference type="Proteomes" id="UP000181884">
    <property type="component" value="Unassembled WGS sequence"/>
</dbReference>
<reference evidence="3 4" key="1">
    <citation type="submission" date="2014-12" db="EMBL/GenBank/DDBJ databases">
        <title>Draft genome sequences of 29 type strains of Enterococci.</title>
        <authorList>
            <person name="Zhong Z."/>
            <person name="Sun Z."/>
            <person name="Liu W."/>
            <person name="Zhang W."/>
            <person name="Zhang H."/>
        </authorList>
    </citation>
    <scope>NUCLEOTIDE SEQUENCE [LARGE SCALE GENOMIC DNA]</scope>
    <source>
        <strain evidence="3 4">DSM 17029</strain>
    </source>
</reference>
<name>A0A1L8RBP0_9ENTE</name>